<dbReference type="InterPro" id="IPR001127">
    <property type="entry name" value="PTS_EIIA_1_perm"/>
</dbReference>
<organism evidence="8 9">
    <name type="scientific">Paenibacillus antarcticus</name>
    <dbReference type="NCBI Taxonomy" id="253703"/>
    <lineage>
        <taxon>Bacteria</taxon>
        <taxon>Bacillati</taxon>
        <taxon>Bacillota</taxon>
        <taxon>Bacilli</taxon>
        <taxon>Bacillales</taxon>
        <taxon>Paenibacillaceae</taxon>
        <taxon>Paenibacillus</taxon>
    </lineage>
</organism>
<keyword evidence="2" id="KW-0813">Transport</keyword>
<dbReference type="NCBIfam" id="TIGR00830">
    <property type="entry name" value="PTBA"/>
    <property type="match status" value="1"/>
</dbReference>
<reference evidence="8 9" key="1">
    <citation type="submission" date="2016-03" db="EMBL/GenBank/DDBJ databases">
        <title>Draft genome sequence of Paenibacillus antarcticus CECT 5836.</title>
        <authorList>
            <person name="Shin S.-K."/>
            <person name="Yi H."/>
        </authorList>
    </citation>
    <scope>NUCLEOTIDE SEQUENCE [LARGE SCALE GENOMIC DNA]</scope>
    <source>
        <strain evidence="8 9">CECT 5836</strain>
    </source>
</reference>
<evidence type="ECO:0000256" key="1">
    <source>
        <dbReference type="ARBA" id="ARBA00004496"/>
    </source>
</evidence>
<dbReference type="InterPro" id="IPR050890">
    <property type="entry name" value="PTS_EIIA_component"/>
</dbReference>
<comment type="subcellular location">
    <subcellularLocation>
        <location evidence="1">Cytoplasm</location>
    </subcellularLocation>
</comment>
<sequence length="164" mass="17369">MFWKKKKEENVVVDIYAPVTGNAVALTEVPDEAFAAGHMGRGVAIEPTEGKLIAPFDGTVAHIIKSKHAIMLEHPAGLQFLFHIGVNTVSLKGEGFISHVATGDTVKAGQVLIEFDIEKIKAAGYPVITPIIVTNADDVTSDLELITGPVEAGSTVILKAVIKS</sequence>
<evidence type="ECO:0000256" key="3">
    <source>
        <dbReference type="ARBA" id="ARBA00022597"/>
    </source>
</evidence>
<comment type="caution">
    <text evidence="8">The sequence shown here is derived from an EMBL/GenBank/DDBJ whole genome shotgun (WGS) entry which is preliminary data.</text>
</comment>
<evidence type="ECO:0000256" key="6">
    <source>
        <dbReference type="ARBA" id="ARBA00022777"/>
    </source>
</evidence>
<dbReference type="AlphaFoldDB" id="A0A168Q1Y7"/>
<dbReference type="Pfam" id="PF00358">
    <property type="entry name" value="PTS_EIIA_1"/>
    <property type="match status" value="1"/>
</dbReference>
<protein>
    <submittedName>
        <fullName evidence="8">PTS glucose transporter subunit IIA</fullName>
    </submittedName>
</protein>
<dbReference type="Proteomes" id="UP000077355">
    <property type="component" value="Unassembled WGS sequence"/>
</dbReference>
<dbReference type="Gene3D" id="2.70.70.10">
    <property type="entry name" value="Glucose Permease (Domain IIA)"/>
    <property type="match status" value="1"/>
</dbReference>
<dbReference type="GO" id="GO:0005737">
    <property type="term" value="C:cytoplasm"/>
    <property type="evidence" value="ECO:0007669"/>
    <property type="project" value="UniProtKB-SubCell"/>
</dbReference>
<dbReference type="InterPro" id="IPR011055">
    <property type="entry name" value="Dup_hybrid_motif"/>
</dbReference>
<dbReference type="PANTHER" id="PTHR45008">
    <property type="entry name" value="PTS SYSTEM GLUCOSE-SPECIFIC EIIA COMPONENT"/>
    <property type="match status" value="1"/>
</dbReference>
<dbReference type="EMBL" id="LVJI01000007">
    <property type="protein sequence ID" value="OAB47301.1"/>
    <property type="molecule type" value="Genomic_DNA"/>
</dbReference>
<dbReference type="PROSITE" id="PS00371">
    <property type="entry name" value="PTS_EIIA_TYPE_1_HIS"/>
    <property type="match status" value="1"/>
</dbReference>
<dbReference type="PANTHER" id="PTHR45008:SF1">
    <property type="entry name" value="PTS SYSTEM GLUCOSE-SPECIFIC EIIA COMPONENT"/>
    <property type="match status" value="1"/>
</dbReference>
<gene>
    <name evidence="8" type="ORF">PBAT_06235</name>
</gene>
<evidence type="ECO:0000259" key="7">
    <source>
        <dbReference type="PROSITE" id="PS51093"/>
    </source>
</evidence>
<accession>A0A168Q1Y7</accession>
<name>A0A168Q1Y7_9BACL</name>
<keyword evidence="5" id="KW-0598">Phosphotransferase system</keyword>
<dbReference type="GO" id="GO:0016301">
    <property type="term" value="F:kinase activity"/>
    <property type="evidence" value="ECO:0007669"/>
    <property type="project" value="UniProtKB-KW"/>
</dbReference>
<evidence type="ECO:0000313" key="8">
    <source>
        <dbReference type="EMBL" id="OAB47301.1"/>
    </source>
</evidence>
<dbReference type="FunFam" id="2.70.70.10:FF:000001">
    <property type="entry name" value="PTS system glucose-specific IIA component"/>
    <property type="match status" value="1"/>
</dbReference>
<keyword evidence="3 8" id="KW-0762">Sugar transport</keyword>
<keyword evidence="4" id="KW-0808">Transferase</keyword>
<evidence type="ECO:0000256" key="2">
    <source>
        <dbReference type="ARBA" id="ARBA00022448"/>
    </source>
</evidence>
<evidence type="ECO:0000256" key="4">
    <source>
        <dbReference type="ARBA" id="ARBA00022679"/>
    </source>
</evidence>
<keyword evidence="6" id="KW-0418">Kinase</keyword>
<dbReference type="SUPFAM" id="SSF51261">
    <property type="entry name" value="Duplicated hybrid motif"/>
    <property type="match status" value="1"/>
</dbReference>
<dbReference type="OrthoDB" id="92465at2"/>
<feature type="domain" description="PTS EIIA type-1" evidence="7">
    <location>
        <begin position="31"/>
        <end position="135"/>
    </location>
</feature>
<dbReference type="GO" id="GO:0009401">
    <property type="term" value="P:phosphoenolpyruvate-dependent sugar phosphotransferase system"/>
    <property type="evidence" value="ECO:0007669"/>
    <property type="project" value="UniProtKB-KW"/>
</dbReference>
<proteinExistence type="predicted"/>
<dbReference type="PROSITE" id="PS51093">
    <property type="entry name" value="PTS_EIIA_TYPE_1"/>
    <property type="match status" value="1"/>
</dbReference>
<evidence type="ECO:0000313" key="9">
    <source>
        <dbReference type="Proteomes" id="UP000077355"/>
    </source>
</evidence>
<keyword evidence="9" id="KW-1185">Reference proteome</keyword>
<evidence type="ECO:0000256" key="5">
    <source>
        <dbReference type="ARBA" id="ARBA00022683"/>
    </source>
</evidence>